<protein>
    <recommendedName>
        <fullName evidence="2">AAA+ ATPase domain-containing protein</fullName>
    </recommendedName>
</protein>
<dbReference type="PANTHER" id="PTHR23070">
    <property type="entry name" value="BCS1 AAA-TYPE ATPASE"/>
    <property type="match status" value="1"/>
</dbReference>
<dbReference type="InterPro" id="IPR003959">
    <property type="entry name" value="ATPase_AAA_core"/>
</dbReference>
<evidence type="ECO:0000259" key="2">
    <source>
        <dbReference type="SMART" id="SM00382"/>
    </source>
</evidence>
<dbReference type="InterPro" id="IPR050747">
    <property type="entry name" value="Mitochondrial_chaperone_BCS1"/>
</dbReference>
<dbReference type="InterPro" id="IPR027417">
    <property type="entry name" value="P-loop_NTPase"/>
</dbReference>
<organism evidence="3 4">
    <name type="scientific">Cyclostephanos tholiformis</name>
    <dbReference type="NCBI Taxonomy" id="382380"/>
    <lineage>
        <taxon>Eukaryota</taxon>
        <taxon>Sar</taxon>
        <taxon>Stramenopiles</taxon>
        <taxon>Ochrophyta</taxon>
        <taxon>Bacillariophyta</taxon>
        <taxon>Coscinodiscophyceae</taxon>
        <taxon>Thalassiosirophycidae</taxon>
        <taxon>Stephanodiscales</taxon>
        <taxon>Stephanodiscaceae</taxon>
        <taxon>Cyclostephanos</taxon>
    </lineage>
</organism>
<dbReference type="Gene3D" id="3.40.50.300">
    <property type="entry name" value="P-loop containing nucleotide triphosphate hydrolases"/>
    <property type="match status" value="2"/>
</dbReference>
<reference evidence="3 4" key="1">
    <citation type="submission" date="2024-10" db="EMBL/GenBank/DDBJ databases">
        <title>Updated reference genomes for cyclostephanoid diatoms.</title>
        <authorList>
            <person name="Roberts W.R."/>
            <person name="Alverson A.J."/>
        </authorList>
    </citation>
    <scope>NUCLEOTIDE SEQUENCE [LARGE SCALE GENOMIC DNA]</scope>
    <source>
        <strain evidence="3 4">AJA228-03</strain>
    </source>
</reference>
<comment type="caution">
    <text evidence="3">The sequence shown here is derived from an EMBL/GenBank/DDBJ whole genome shotgun (WGS) entry which is preliminary data.</text>
</comment>
<dbReference type="SUPFAM" id="SSF52540">
    <property type="entry name" value="P-loop containing nucleoside triphosphate hydrolases"/>
    <property type="match status" value="1"/>
</dbReference>
<sequence length="731" mass="82335">MLYSEDDEHGNSHDGISMLGIVNALRTGDVLIDMIIAMCVPIILRVLFGWLGRIDDVFTWPIWSRLLQLVWKKDHQRFISFTTITDPYGNRTHADADNHNSILTKAITLYLHQVIRLDLASAYVDLTGIQYDATYHQNDNYDYDDDERSDNPKTLAGQLSRYTIINRLLNNEWYDIGTFRGGKVRLRITRQQGQSHDDKNSQNIENTSFHFMCQQKESIDSFIDTAYRWYLEEIRKTEDNSRHYYEMKISEGKNNAVVESANGINITYKRYKLSDEKSFESLFFPEKRNLLALVDHFSAKTGKYMIKGYPHKLGLLLYGPPGTGKTSLIKALAQYTGRSIVNVPLSRVTTNSQLMSVFFDRQYRIEGSYTPVNLDFRDVIYVMEDCDAASNVVKRRNGVISDSSDLSAVDRIHLPKPKSWWRLFLESQSLECQELVTALIAASSRLAEVAEQERPQLLCSITSRLDDYPELGFAHAAQIDDEIALACGKAIDAAVERKEQLSKLEEILSAHAVAIKSVVDAGAVVNEDFVKQLLGEQEIIIRSLGPKIRTPHSQSGMTDVFATLDHDSRPQQIGQKEPAPGVGKSYLFKEDPDALSLSGLLNVLDGVVDTPGRMVILTSNCPTMLDPALIRPGRVDKQLMLGYMKPECVASMLEHYFQTALTEKQLRRVTSAVGISSGTKLTPAHVEQMTAEHDDLDDMLCALENKVAFLKSRVEVMIGTDHASDDISDSL</sequence>
<keyword evidence="4" id="KW-1185">Reference proteome</keyword>
<dbReference type="Proteomes" id="UP001530377">
    <property type="component" value="Unassembled WGS sequence"/>
</dbReference>
<feature type="domain" description="AAA+ ATPase" evidence="2">
    <location>
        <begin position="311"/>
        <end position="645"/>
    </location>
</feature>
<dbReference type="SMART" id="SM00382">
    <property type="entry name" value="AAA"/>
    <property type="match status" value="1"/>
</dbReference>
<dbReference type="InterPro" id="IPR003960">
    <property type="entry name" value="ATPase_AAA_CS"/>
</dbReference>
<dbReference type="EMBL" id="JALLPB020000190">
    <property type="protein sequence ID" value="KAL3815620.1"/>
    <property type="molecule type" value="Genomic_DNA"/>
</dbReference>
<dbReference type="InterPro" id="IPR003593">
    <property type="entry name" value="AAA+_ATPase"/>
</dbReference>
<evidence type="ECO:0000313" key="3">
    <source>
        <dbReference type="EMBL" id="KAL3815620.1"/>
    </source>
</evidence>
<evidence type="ECO:0000313" key="4">
    <source>
        <dbReference type="Proteomes" id="UP001530377"/>
    </source>
</evidence>
<gene>
    <name evidence="3" type="ORF">ACHAXA_007152</name>
</gene>
<comment type="similarity">
    <text evidence="1">Belongs to the AAA ATPase family. BCS1 subfamily.</text>
</comment>
<evidence type="ECO:0000256" key="1">
    <source>
        <dbReference type="ARBA" id="ARBA00007448"/>
    </source>
</evidence>
<accession>A0ABD3RRN9</accession>
<proteinExistence type="inferred from homology"/>
<dbReference type="AlphaFoldDB" id="A0ABD3RRN9"/>
<dbReference type="Pfam" id="PF00004">
    <property type="entry name" value="AAA"/>
    <property type="match status" value="1"/>
</dbReference>
<name>A0ABD3RRN9_9STRA</name>
<dbReference type="PROSITE" id="PS00674">
    <property type="entry name" value="AAA"/>
    <property type="match status" value="1"/>
</dbReference>